<proteinExistence type="predicted"/>
<organism evidence="4">
    <name type="scientific">Odontella aurita</name>
    <dbReference type="NCBI Taxonomy" id="265563"/>
    <lineage>
        <taxon>Eukaryota</taxon>
        <taxon>Sar</taxon>
        <taxon>Stramenopiles</taxon>
        <taxon>Ochrophyta</taxon>
        <taxon>Bacillariophyta</taxon>
        <taxon>Mediophyceae</taxon>
        <taxon>Biddulphiophycidae</taxon>
        <taxon>Eupodiscales</taxon>
        <taxon>Odontellaceae</taxon>
        <taxon>Odontella</taxon>
    </lineage>
</organism>
<dbReference type="Gene3D" id="3.40.50.1820">
    <property type="entry name" value="alpha/beta hydrolase"/>
    <property type="match status" value="1"/>
</dbReference>
<evidence type="ECO:0000259" key="3">
    <source>
        <dbReference type="Pfam" id="PF01764"/>
    </source>
</evidence>
<dbReference type="PANTHER" id="PTHR45856">
    <property type="entry name" value="ALPHA/BETA-HYDROLASES SUPERFAMILY PROTEIN"/>
    <property type="match status" value="1"/>
</dbReference>
<dbReference type="PANTHER" id="PTHR45856:SF24">
    <property type="entry name" value="FUNGAL LIPASE-LIKE DOMAIN-CONTAINING PROTEIN"/>
    <property type="match status" value="1"/>
</dbReference>
<evidence type="ECO:0000256" key="2">
    <source>
        <dbReference type="SAM" id="SignalP"/>
    </source>
</evidence>
<feature type="transmembrane region" description="Helical" evidence="1">
    <location>
        <begin position="459"/>
        <end position="478"/>
    </location>
</feature>
<feature type="signal peptide" evidence="2">
    <location>
        <begin position="1"/>
        <end position="17"/>
    </location>
</feature>
<feature type="chain" id="PRO_5030657972" description="Fungal lipase-type domain-containing protein" evidence="2">
    <location>
        <begin position="18"/>
        <end position="495"/>
    </location>
</feature>
<keyword evidence="1" id="KW-0472">Membrane</keyword>
<dbReference type="CDD" id="cd00519">
    <property type="entry name" value="Lipase_3"/>
    <property type="match status" value="1"/>
</dbReference>
<dbReference type="EMBL" id="HBKQ01050171">
    <property type="protein sequence ID" value="CAE2275558.1"/>
    <property type="molecule type" value="Transcribed_RNA"/>
</dbReference>
<dbReference type="GO" id="GO:0006629">
    <property type="term" value="P:lipid metabolic process"/>
    <property type="evidence" value="ECO:0007669"/>
    <property type="project" value="InterPro"/>
</dbReference>
<dbReference type="InterPro" id="IPR029058">
    <property type="entry name" value="AB_hydrolase_fold"/>
</dbReference>
<keyword evidence="1" id="KW-0812">Transmembrane</keyword>
<keyword evidence="2" id="KW-0732">Signal</keyword>
<evidence type="ECO:0000313" key="4">
    <source>
        <dbReference type="EMBL" id="CAE2275558.1"/>
    </source>
</evidence>
<dbReference type="InterPro" id="IPR051218">
    <property type="entry name" value="Sec_MonoDiacylglyc_Lipase"/>
</dbReference>
<dbReference type="Pfam" id="PF01764">
    <property type="entry name" value="Lipase_3"/>
    <property type="match status" value="1"/>
</dbReference>
<dbReference type="SUPFAM" id="SSF53474">
    <property type="entry name" value="alpha/beta-Hydrolases"/>
    <property type="match status" value="1"/>
</dbReference>
<feature type="domain" description="Fungal lipase-type" evidence="3">
    <location>
        <begin position="76"/>
        <end position="215"/>
    </location>
</feature>
<accession>A0A7S4NAS7</accession>
<gene>
    <name evidence="4" type="ORF">OAUR00152_LOCUS34607</name>
</gene>
<keyword evidence="1" id="KW-1133">Transmembrane helix</keyword>
<evidence type="ECO:0000256" key="1">
    <source>
        <dbReference type="SAM" id="Phobius"/>
    </source>
</evidence>
<name>A0A7S4NAS7_9STRA</name>
<sequence>MKLVIALGALLLGTALAAPSVVLTQPVMKLVRESALLSKMAYDPAPNATGFSSLKNFLVEPDQAIVAKHNGYCFGAFRGTTMTWTDWSQNFDPGSVDACVDIEESTRCCTTRHGFFEAYMTSYRDEFERDVRECAKSCTNPDECVVLTGHSQGGAIAALAGLYLADLNPYVITFGQPYTIDAPCDMVTSERWYRFVNTKFGSVGISYDPVPFVPGLGADAFGHMMLVSNDDTGVSYIGLDAQDSFGPLNVGGFEAHSMVGTNEHPGYLDRIDAIISHEDYPVRTNGYVGGSACTENKECESNQCSKETTFSYSRCVSTECRIDADCETGRCDSGLCMPKLGSCMSCDEDSDCESGKCPIFVFKCAGDDGLMDNKCMCMQNSDCTSGRCEGTNPRICEAQLGEGGKCNEDSDCKSYECNWMFKCSGGALAGTKGTSAGIDLSNRSHTASVHHGKINTSTIIIIGVVVAAVVGAAGLSIYKKNLAKRSGYDTISMDV</sequence>
<dbReference type="InterPro" id="IPR002921">
    <property type="entry name" value="Fungal_lipase-type"/>
</dbReference>
<reference evidence="4" key="1">
    <citation type="submission" date="2021-01" db="EMBL/GenBank/DDBJ databases">
        <authorList>
            <person name="Corre E."/>
            <person name="Pelletier E."/>
            <person name="Niang G."/>
            <person name="Scheremetjew M."/>
            <person name="Finn R."/>
            <person name="Kale V."/>
            <person name="Holt S."/>
            <person name="Cochrane G."/>
            <person name="Meng A."/>
            <person name="Brown T."/>
            <person name="Cohen L."/>
        </authorList>
    </citation>
    <scope>NUCLEOTIDE SEQUENCE</scope>
    <source>
        <strain evidence="4">Isolate 1302-5</strain>
    </source>
</reference>
<protein>
    <recommendedName>
        <fullName evidence="3">Fungal lipase-type domain-containing protein</fullName>
    </recommendedName>
</protein>
<dbReference type="AlphaFoldDB" id="A0A7S4NAS7"/>